<dbReference type="Pfam" id="PF08268">
    <property type="entry name" value="FBA_3"/>
    <property type="match status" value="1"/>
</dbReference>
<comment type="caution">
    <text evidence="3">The sequence shown here is derived from an EMBL/GenBank/DDBJ whole genome shotgun (WGS) entry which is preliminary data.</text>
</comment>
<dbReference type="Proteomes" id="UP000516437">
    <property type="component" value="Chromosome 6"/>
</dbReference>
<organism evidence="3 4">
    <name type="scientific">Morella rubra</name>
    <name type="common">Chinese bayberry</name>
    <dbReference type="NCBI Taxonomy" id="262757"/>
    <lineage>
        <taxon>Eukaryota</taxon>
        <taxon>Viridiplantae</taxon>
        <taxon>Streptophyta</taxon>
        <taxon>Embryophyta</taxon>
        <taxon>Tracheophyta</taxon>
        <taxon>Spermatophyta</taxon>
        <taxon>Magnoliopsida</taxon>
        <taxon>eudicotyledons</taxon>
        <taxon>Gunneridae</taxon>
        <taxon>Pentapetalae</taxon>
        <taxon>rosids</taxon>
        <taxon>fabids</taxon>
        <taxon>Fagales</taxon>
        <taxon>Myricaceae</taxon>
        <taxon>Morella</taxon>
    </lineage>
</organism>
<dbReference type="InterPro" id="IPR013187">
    <property type="entry name" value="F-box-assoc_dom_typ3"/>
</dbReference>
<protein>
    <recommendedName>
        <fullName evidence="2">F-box associated beta-propeller type 3 domain-containing protein</fullName>
    </recommendedName>
</protein>
<dbReference type="AlphaFoldDB" id="A0A6A1V8C8"/>
<feature type="domain" description="F-box associated beta-propeller type 3" evidence="2">
    <location>
        <begin position="68"/>
        <end position="238"/>
    </location>
</feature>
<keyword evidence="4" id="KW-1185">Reference proteome</keyword>
<evidence type="ECO:0000313" key="3">
    <source>
        <dbReference type="EMBL" id="KAB1208695.1"/>
    </source>
</evidence>
<reference evidence="3 4" key="1">
    <citation type="journal article" date="2019" name="Plant Biotechnol. J.">
        <title>The red bayberry genome and genetic basis of sex determination.</title>
        <authorList>
            <person name="Jia H.M."/>
            <person name="Jia H.J."/>
            <person name="Cai Q.L."/>
            <person name="Wang Y."/>
            <person name="Zhao H.B."/>
            <person name="Yang W.F."/>
            <person name="Wang G.Y."/>
            <person name="Li Y.H."/>
            <person name="Zhan D.L."/>
            <person name="Shen Y.T."/>
            <person name="Niu Q.F."/>
            <person name="Chang L."/>
            <person name="Qiu J."/>
            <person name="Zhao L."/>
            <person name="Xie H.B."/>
            <person name="Fu W.Y."/>
            <person name="Jin J."/>
            <person name="Li X.W."/>
            <person name="Jiao Y."/>
            <person name="Zhou C.C."/>
            <person name="Tu T."/>
            <person name="Chai C.Y."/>
            <person name="Gao J.L."/>
            <person name="Fan L.J."/>
            <person name="van de Weg E."/>
            <person name="Wang J.Y."/>
            <person name="Gao Z.S."/>
        </authorList>
    </citation>
    <scope>NUCLEOTIDE SEQUENCE [LARGE SCALE GENOMIC DNA]</scope>
    <source>
        <tissue evidence="3">Leaves</tissue>
    </source>
</reference>
<dbReference type="OrthoDB" id="610337at2759"/>
<feature type="region of interest" description="Disordered" evidence="1">
    <location>
        <begin position="1"/>
        <end position="36"/>
    </location>
</feature>
<gene>
    <name evidence="3" type="ORF">CJ030_MR6G006736</name>
</gene>
<dbReference type="InterPro" id="IPR050796">
    <property type="entry name" value="SCF_F-box_component"/>
</dbReference>
<sequence length="484" mass="55486">MENSRRRKIALTEINAGKESQGKSQEPKGFPPTNDVGTTLQDLPSQLIMEIFLSLPMKTIFACSLETKQYKVVRVLQIMGTDPVTGEKYDYNEAEIYVLGTGSWRSIGHVLDYFPVYIYFNTFVNGALHWDVLGNSTPDFIRAFDFGSEQLRAVPEPSAFGPLEKQFIDQMRCGVLRGCLSISDFGECDHVDIWVMNEYGIKESWTKDFVIENLLFERHHLDCYVLVTILDSGELLMLFNEDSLVSYDRTEEVFNYLSLYGVGSKFQAIAHIPSFISLRDVAKAENLKYIGSFFNEVEWGLIDFGFIFWKIYWIVIKCYARIYIPLNPKPVCRLFNLAITKELETWELCEGAFGKNTQGKRTFGKNTLGKPFLAQLQSPPVLVHEELVWEVIIEPCAAVNEAVRAKYGVVKLCKEWNDTLRWAATEWKNNSLINSARNFFFSASVHTLRNKINAGTHGIAPRRLFFVLREIESPPPQRHPWICL</sequence>
<proteinExistence type="predicted"/>
<evidence type="ECO:0000313" key="4">
    <source>
        <dbReference type="Proteomes" id="UP000516437"/>
    </source>
</evidence>
<evidence type="ECO:0000259" key="2">
    <source>
        <dbReference type="Pfam" id="PF08268"/>
    </source>
</evidence>
<dbReference type="PANTHER" id="PTHR31672">
    <property type="entry name" value="BNACNNG10540D PROTEIN"/>
    <property type="match status" value="1"/>
</dbReference>
<dbReference type="PANTHER" id="PTHR31672:SF13">
    <property type="entry name" value="F-BOX PROTEIN CPR30-LIKE"/>
    <property type="match status" value="1"/>
</dbReference>
<name>A0A6A1V8C8_9ROSI</name>
<dbReference type="EMBL" id="RXIC02000024">
    <property type="protein sequence ID" value="KAB1208695.1"/>
    <property type="molecule type" value="Genomic_DNA"/>
</dbReference>
<evidence type="ECO:0000256" key="1">
    <source>
        <dbReference type="SAM" id="MobiDB-lite"/>
    </source>
</evidence>
<accession>A0A6A1V8C8</accession>